<evidence type="ECO:0000313" key="3">
    <source>
        <dbReference type="Proteomes" id="UP000823775"/>
    </source>
</evidence>
<comment type="caution">
    <text evidence="2">The sequence shown here is derived from an EMBL/GenBank/DDBJ whole genome shotgun (WGS) entry which is preliminary data.</text>
</comment>
<name>A0ABS8ULG0_DATST</name>
<evidence type="ECO:0000256" key="1">
    <source>
        <dbReference type="SAM" id="MobiDB-lite"/>
    </source>
</evidence>
<proteinExistence type="predicted"/>
<dbReference type="EMBL" id="JACEIK010002079">
    <property type="protein sequence ID" value="MCD9558927.1"/>
    <property type="molecule type" value="Genomic_DNA"/>
</dbReference>
<accession>A0ABS8ULG0</accession>
<feature type="non-terminal residue" evidence="2">
    <location>
        <position position="300"/>
    </location>
</feature>
<organism evidence="2 3">
    <name type="scientific">Datura stramonium</name>
    <name type="common">Jimsonweed</name>
    <name type="synonym">Common thornapple</name>
    <dbReference type="NCBI Taxonomy" id="4076"/>
    <lineage>
        <taxon>Eukaryota</taxon>
        <taxon>Viridiplantae</taxon>
        <taxon>Streptophyta</taxon>
        <taxon>Embryophyta</taxon>
        <taxon>Tracheophyta</taxon>
        <taxon>Spermatophyta</taxon>
        <taxon>Magnoliopsida</taxon>
        <taxon>eudicotyledons</taxon>
        <taxon>Gunneridae</taxon>
        <taxon>Pentapetalae</taxon>
        <taxon>asterids</taxon>
        <taxon>lamiids</taxon>
        <taxon>Solanales</taxon>
        <taxon>Solanaceae</taxon>
        <taxon>Solanoideae</taxon>
        <taxon>Datureae</taxon>
        <taxon>Datura</taxon>
    </lineage>
</organism>
<reference evidence="2 3" key="1">
    <citation type="journal article" date="2021" name="BMC Genomics">
        <title>Datura genome reveals duplications of psychoactive alkaloid biosynthetic genes and high mutation rate following tissue culture.</title>
        <authorList>
            <person name="Rajewski A."/>
            <person name="Carter-House D."/>
            <person name="Stajich J."/>
            <person name="Litt A."/>
        </authorList>
    </citation>
    <scope>NUCLEOTIDE SEQUENCE [LARGE SCALE GENOMIC DNA]</scope>
    <source>
        <strain evidence="2">AR-01</strain>
    </source>
</reference>
<sequence>MVQERELRELKSPTTSEIKIPTPRKKNRRLELRNHPQAFGIVYVGKKKGLKNTSTKALTTIEKEHLKCNIAKDVRIVNSEFHEYPWIEGKYKFYVLGWMCEALGYYYTTMQNFGGWWYDSDYCPQEVHVPILAGIDVQTYATKKYDLEKSKNESIYDMKIHKPFPEYAFIQANFARVVRKVEDKQLKLFAEKLGHFVHRAITTASEPYKNLHAWMYYMDVRKWQPLDFPIARFEELENNVPFIDMLGKKPKTLVTLPPAIEAAPPDHLSAILTTDATFEVSGVTPSQTVVPDDLGHIYMP</sequence>
<feature type="compositionally biased region" description="Basic and acidic residues" evidence="1">
    <location>
        <begin position="1"/>
        <end position="11"/>
    </location>
</feature>
<evidence type="ECO:0000313" key="2">
    <source>
        <dbReference type="EMBL" id="MCD9558927.1"/>
    </source>
</evidence>
<gene>
    <name evidence="2" type="ORF">HAX54_016620</name>
</gene>
<dbReference type="Proteomes" id="UP000823775">
    <property type="component" value="Unassembled WGS sequence"/>
</dbReference>
<keyword evidence="3" id="KW-1185">Reference proteome</keyword>
<feature type="region of interest" description="Disordered" evidence="1">
    <location>
        <begin position="1"/>
        <end position="20"/>
    </location>
</feature>
<protein>
    <submittedName>
        <fullName evidence="2">Uncharacterized protein</fullName>
    </submittedName>
</protein>